<reference evidence="7" key="2">
    <citation type="submission" date="2025-08" db="UniProtKB">
        <authorList>
            <consortium name="Ensembl"/>
        </authorList>
    </citation>
    <scope>IDENTIFICATION</scope>
</reference>
<evidence type="ECO:0000313" key="7">
    <source>
        <dbReference type="Ensembl" id="ENSMLUP00000013371.2"/>
    </source>
</evidence>
<evidence type="ECO:0000256" key="3">
    <source>
        <dbReference type="ARBA" id="ARBA00022729"/>
    </source>
</evidence>
<dbReference type="AlphaFoldDB" id="G1PQK7"/>
<reference evidence="7" key="3">
    <citation type="submission" date="2025-09" db="UniProtKB">
        <authorList>
            <consortium name="Ensembl"/>
        </authorList>
    </citation>
    <scope>IDENTIFICATION</scope>
</reference>
<dbReference type="GO" id="GO:0045217">
    <property type="term" value="P:cell-cell junction maintenance"/>
    <property type="evidence" value="ECO:0007669"/>
    <property type="project" value="TreeGrafter"/>
</dbReference>
<keyword evidence="3 6" id="KW-0732">Signal</keyword>
<dbReference type="Proteomes" id="UP000001074">
    <property type="component" value="Unassembled WGS sequence"/>
</dbReference>
<dbReference type="OMA" id="EARVMEH"/>
<proteinExistence type="predicted"/>
<accession>G1PQK7</accession>
<feature type="signal peptide" evidence="6">
    <location>
        <begin position="1"/>
        <end position="20"/>
    </location>
</feature>
<organism evidence="7 8">
    <name type="scientific">Myotis lucifugus</name>
    <name type="common">Little brown bat</name>
    <dbReference type="NCBI Taxonomy" id="59463"/>
    <lineage>
        <taxon>Eukaryota</taxon>
        <taxon>Metazoa</taxon>
        <taxon>Chordata</taxon>
        <taxon>Craniata</taxon>
        <taxon>Vertebrata</taxon>
        <taxon>Euteleostomi</taxon>
        <taxon>Mammalia</taxon>
        <taxon>Eutheria</taxon>
        <taxon>Laurasiatheria</taxon>
        <taxon>Chiroptera</taxon>
        <taxon>Yangochiroptera</taxon>
        <taxon>Vespertilionidae</taxon>
        <taxon>Myotis</taxon>
    </lineage>
</organism>
<keyword evidence="5" id="KW-0325">Glycoprotein</keyword>
<dbReference type="eggNOG" id="ENOG502ST5V">
    <property type="taxonomic scope" value="Eukaryota"/>
</dbReference>
<dbReference type="Ensembl" id="ENSMLUT00000014695.2">
    <property type="protein sequence ID" value="ENSMLUP00000013371.2"/>
    <property type="gene ID" value="ENSMLUG00000014695.2"/>
</dbReference>
<evidence type="ECO:0008006" key="9">
    <source>
        <dbReference type="Google" id="ProtNLM"/>
    </source>
</evidence>
<keyword evidence="4" id="KW-0472">Membrane</keyword>
<dbReference type="GO" id="GO:0007159">
    <property type="term" value="P:leukocyte cell-cell adhesion"/>
    <property type="evidence" value="ECO:0007669"/>
    <property type="project" value="TreeGrafter"/>
</dbReference>
<dbReference type="GO" id="GO:2001044">
    <property type="term" value="P:regulation of integrin-mediated signaling pathway"/>
    <property type="evidence" value="ECO:0007669"/>
    <property type="project" value="TreeGrafter"/>
</dbReference>
<dbReference type="GO" id="GO:0044853">
    <property type="term" value="C:plasma membrane raft"/>
    <property type="evidence" value="ECO:0007669"/>
    <property type="project" value="TreeGrafter"/>
</dbReference>
<dbReference type="GeneTree" id="ENSGT00530000063351"/>
<dbReference type="InterPro" id="IPR051899">
    <property type="entry name" value="Fert-Immune_med_protein"/>
</dbReference>
<dbReference type="PANTHER" id="PTHR16529">
    <property type="entry name" value="CD177 ANTIGEN"/>
    <property type="match status" value="1"/>
</dbReference>
<keyword evidence="8" id="KW-1185">Reference proteome</keyword>
<dbReference type="GO" id="GO:0098742">
    <property type="term" value="P:cell-cell adhesion via plasma-membrane adhesion molecules"/>
    <property type="evidence" value="ECO:0007669"/>
    <property type="project" value="TreeGrafter"/>
</dbReference>
<evidence type="ECO:0000256" key="5">
    <source>
        <dbReference type="ARBA" id="ARBA00023180"/>
    </source>
</evidence>
<evidence type="ECO:0000256" key="6">
    <source>
        <dbReference type="SAM" id="SignalP"/>
    </source>
</evidence>
<reference evidence="7 8" key="1">
    <citation type="journal article" date="2011" name="Nature">
        <title>A high-resolution map of human evolutionary constraint using 29 mammals.</title>
        <authorList>
            <person name="Lindblad-Toh K."/>
            <person name="Garber M."/>
            <person name="Zuk O."/>
            <person name="Lin M.F."/>
            <person name="Parker B.J."/>
            <person name="Washietl S."/>
            <person name="Kheradpour P."/>
            <person name="Ernst J."/>
            <person name="Jordan G."/>
            <person name="Mauceli E."/>
            <person name="Ward L.D."/>
            <person name="Lowe C.B."/>
            <person name="Holloway A.K."/>
            <person name="Clamp M."/>
            <person name="Gnerre S."/>
            <person name="Alfoldi J."/>
            <person name="Beal K."/>
            <person name="Chang J."/>
            <person name="Clawson H."/>
            <person name="Cuff J."/>
            <person name="Di Palma F."/>
            <person name="Fitzgerald S."/>
            <person name="Flicek P."/>
            <person name="Guttman M."/>
            <person name="Hubisz M.J."/>
            <person name="Jaffe D.B."/>
            <person name="Jungreis I."/>
            <person name="Kent W.J."/>
            <person name="Kostka D."/>
            <person name="Lara M."/>
            <person name="Martins A.L."/>
            <person name="Massingham T."/>
            <person name="Moltke I."/>
            <person name="Raney B.J."/>
            <person name="Rasmussen M.D."/>
            <person name="Robinson J."/>
            <person name="Stark A."/>
            <person name="Vilella A.J."/>
            <person name="Wen J."/>
            <person name="Xie X."/>
            <person name="Zody M.C."/>
            <person name="Baldwin J."/>
            <person name="Bloom T."/>
            <person name="Chin C.W."/>
            <person name="Heiman D."/>
            <person name="Nicol R."/>
            <person name="Nusbaum C."/>
            <person name="Young S."/>
            <person name="Wilkinson J."/>
            <person name="Worley K.C."/>
            <person name="Kovar C.L."/>
            <person name="Muzny D.M."/>
            <person name="Gibbs R.A."/>
            <person name="Cree A."/>
            <person name="Dihn H.H."/>
            <person name="Fowler G."/>
            <person name="Jhangiani S."/>
            <person name="Joshi V."/>
            <person name="Lee S."/>
            <person name="Lewis L.R."/>
            <person name="Nazareth L.V."/>
            <person name="Okwuonu G."/>
            <person name="Santibanez J."/>
            <person name="Warren W.C."/>
            <person name="Mardis E.R."/>
            <person name="Weinstock G.M."/>
            <person name="Wilson R.K."/>
            <person name="Delehaunty K."/>
            <person name="Dooling D."/>
            <person name="Fronik C."/>
            <person name="Fulton L."/>
            <person name="Fulton B."/>
            <person name="Graves T."/>
            <person name="Minx P."/>
            <person name="Sodergren E."/>
            <person name="Birney E."/>
            <person name="Margulies E.H."/>
            <person name="Herrero J."/>
            <person name="Green E.D."/>
            <person name="Haussler D."/>
            <person name="Siepel A."/>
            <person name="Goldman N."/>
            <person name="Pollard K.S."/>
            <person name="Pedersen J.S."/>
            <person name="Lander E.S."/>
            <person name="Kellis M."/>
        </authorList>
    </citation>
    <scope>NUCLEOTIDE SEQUENCE [LARGE SCALE GENOMIC DNA]</scope>
</reference>
<dbReference type="PANTHER" id="PTHR16529:SF8">
    <property type="entry name" value="CD177 ANTIGEN"/>
    <property type="match status" value="1"/>
</dbReference>
<comment type="subcellular location">
    <subcellularLocation>
        <location evidence="1">Cell membrane</location>
    </subcellularLocation>
</comment>
<keyword evidence="2" id="KW-1003">Cell membrane</keyword>
<feature type="chain" id="PRO_5003418891" description="CD177 molecule" evidence="6">
    <location>
        <begin position="21"/>
        <end position="139"/>
    </location>
</feature>
<dbReference type="STRING" id="59463.ENSMLUP00000013371"/>
<name>G1PQK7_MYOLU</name>
<dbReference type="CDD" id="cd23623">
    <property type="entry name" value="TFP_LU_ECD_CD177_rpt1"/>
    <property type="match status" value="1"/>
</dbReference>
<dbReference type="GO" id="GO:0043315">
    <property type="term" value="P:positive regulation of neutrophil degranulation"/>
    <property type="evidence" value="ECO:0007669"/>
    <property type="project" value="TreeGrafter"/>
</dbReference>
<evidence type="ECO:0000313" key="8">
    <source>
        <dbReference type="Proteomes" id="UP000001074"/>
    </source>
</evidence>
<dbReference type="HOGENOM" id="CLU_077973_3_0_1"/>
<dbReference type="EMBL" id="AAPE02068875">
    <property type="status" value="NOT_ANNOTATED_CDS"/>
    <property type="molecule type" value="Genomic_DNA"/>
</dbReference>
<evidence type="ECO:0000256" key="1">
    <source>
        <dbReference type="ARBA" id="ARBA00004236"/>
    </source>
</evidence>
<evidence type="ECO:0000256" key="4">
    <source>
        <dbReference type="ARBA" id="ARBA00023136"/>
    </source>
</evidence>
<dbReference type="InParanoid" id="G1PQK7"/>
<protein>
    <recommendedName>
        <fullName evidence="9">CD177 molecule</fullName>
    </recommendedName>
</protein>
<sequence>MSSILPALLGLTLMLPRVQALTCQSGILMIGRKTSELPLEWKTGEEFCMDGWDCQDSLMLIENGPEVFLALSKGCTQKEDHDARITQHRKGPGLSVISYTHVCRHKNLCNDLSSTLPVWTLPTSAGENKGGKLGHRGPC</sequence>
<evidence type="ECO:0000256" key="2">
    <source>
        <dbReference type="ARBA" id="ARBA00022475"/>
    </source>
</evidence>